<name>A0A821VPE9_9BILA</name>
<evidence type="ECO:0000256" key="1">
    <source>
        <dbReference type="SAM" id="MobiDB-lite"/>
    </source>
</evidence>
<dbReference type="EMBL" id="CAJOBS010006246">
    <property type="protein sequence ID" value="CAF4910705.1"/>
    <property type="molecule type" value="Genomic_DNA"/>
</dbReference>
<sequence length="847" mass="95749">DVLEELVGNTIQLQNNENIPQTVQPDVTQQQSVQSINNQIAGESAINNQSTDHEFSTINMELFRELMDAPIPVEPSSTNQIMQPNIEASACDNINKAAAPVKNQPEKCLGKDDPDFAPPDESKENPYIVYKTASKKSPIIGAQRTLKRLQRNNDNRRLDNIKKYNTDVENRCLAEVLKMVLESVAKHQNAQGMMTAETRNSIKSRLTKSLVEQQNTYHDEFDEAEIREQMLAKYQYSYNDIWAIVEKINEAIFAKRRLQRQQQSTMITQPQPQPENPTPSSSSQKKEKVLTIKLNGVVQVKRSYDQISNENVTGENVIKRKTSNNKKCINTNVYSKDTQLPLETEIAFESERAINNNINDIGLQQIDQLHAFESESCLNQIVVTAEIHNNPDYEPVLNIANEIHNENTLRAGTDISVAIDPPAPINDLNTVASLESINLTNNDGSISNNQAPTPDCFNADLDLNDFIIGSREIACTETFFINESIIDVNKKYSRIDIKYTINVKNVWHMHKKTPDDNILEIFEDFLHHINLSINEYFLRVGRTGFVQVKIGNHECTFDASSPYVRFTEDIVFSLIDQFSDEIQSGSYVSFNQIYCDVSIIFEGYGHGSNDVRGVNIGSLLNNRRFITSHLNSDTNKRDCLFRAISYVTIRSEYMKNASKGAHGPKIRAIDIDAKARLLSIKCELPLEIAATPVHLEKIALKLDIRLACYMVEENTGLIKTFYTNADLSNKNKNTVLLCLYKNCYYPLLYPKSLIQVECLGKCRYCLSTSCDAPPDNEQNNEIDRQNDDAEINIALNIPQPAISCDNYYANVVNISLTTDPINVSTRNVAPAIKWLPALKIIRVIYSP</sequence>
<protein>
    <submittedName>
        <fullName evidence="2">Uncharacterized protein</fullName>
    </submittedName>
</protein>
<accession>A0A821VPE9</accession>
<reference evidence="2" key="1">
    <citation type="submission" date="2021-02" db="EMBL/GenBank/DDBJ databases">
        <authorList>
            <person name="Nowell W R."/>
        </authorList>
    </citation>
    <scope>NUCLEOTIDE SEQUENCE</scope>
</reference>
<dbReference type="AlphaFoldDB" id="A0A821VPE9"/>
<feature type="region of interest" description="Disordered" evidence="1">
    <location>
        <begin position="262"/>
        <end position="287"/>
    </location>
</feature>
<organism evidence="2 3">
    <name type="scientific">Rotaria socialis</name>
    <dbReference type="NCBI Taxonomy" id="392032"/>
    <lineage>
        <taxon>Eukaryota</taxon>
        <taxon>Metazoa</taxon>
        <taxon>Spiralia</taxon>
        <taxon>Gnathifera</taxon>
        <taxon>Rotifera</taxon>
        <taxon>Eurotatoria</taxon>
        <taxon>Bdelloidea</taxon>
        <taxon>Philodinida</taxon>
        <taxon>Philodinidae</taxon>
        <taxon>Rotaria</taxon>
    </lineage>
</organism>
<evidence type="ECO:0000313" key="2">
    <source>
        <dbReference type="EMBL" id="CAF4910705.1"/>
    </source>
</evidence>
<dbReference type="Proteomes" id="UP000663838">
    <property type="component" value="Unassembled WGS sequence"/>
</dbReference>
<evidence type="ECO:0000313" key="3">
    <source>
        <dbReference type="Proteomes" id="UP000663838"/>
    </source>
</evidence>
<feature type="non-terminal residue" evidence="2">
    <location>
        <position position="1"/>
    </location>
</feature>
<comment type="caution">
    <text evidence="2">The sequence shown here is derived from an EMBL/GenBank/DDBJ whole genome shotgun (WGS) entry which is preliminary data.</text>
</comment>
<gene>
    <name evidence="2" type="ORF">TOA249_LOCUS31368</name>
</gene>
<proteinExistence type="predicted"/>